<proteinExistence type="predicted"/>
<protein>
    <recommendedName>
        <fullName evidence="10">C2H2-type domain-containing protein</fullName>
    </recommendedName>
</protein>
<evidence type="ECO:0000256" key="1">
    <source>
        <dbReference type="ARBA" id="ARBA00004123"/>
    </source>
</evidence>
<dbReference type="GO" id="GO:0005730">
    <property type="term" value="C:nucleolus"/>
    <property type="evidence" value="ECO:0007669"/>
    <property type="project" value="TreeGrafter"/>
</dbReference>
<keyword evidence="7" id="KW-0539">Nucleus</keyword>
<dbReference type="GO" id="GO:0008270">
    <property type="term" value="F:zinc ion binding"/>
    <property type="evidence" value="ECO:0007669"/>
    <property type="project" value="UniProtKB-KW"/>
</dbReference>
<keyword evidence="2" id="KW-0479">Metal-binding</keyword>
<gene>
    <name evidence="8" type="ORF">DKX38_020007</name>
</gene>
<dbReference type="PANTHER" id="PTHR46179:SF13">
    <property type="entry name" value="C2H2-TYPE DOMAIN-CONTAINING PROTEIN"/>
    <property type="match status" value="1"/>
</dbReference>
<evidence type="ECO:0008006" key="10">
    <source>
        <dbReference type="Google" id="ProtNLM"/>
    </source>
</evidence>
<evidence type="ECO:0000256" key="4">
    <source>
        <dbReference type="ARBA" id="ARBA00022833"/>
    </source>
</evidence>
<dbReference type="Gene3D" id="3.30.160.60">
    <property type="entry name" value="Classic Zinc Finger"/>
    <property type="match status" value="1"/>
</dbReference>
<keyword evidence="4" id="KW-0862">Zinc</keyword>
<evidence type="ECO:0000313" key="8">
    <source>
        <dbReference type="EMBL" id="KAB5529926.1"/>
    </source>
</evidence>
<organism evidence="8 9">
    <name type="scientific">Salix brachista</name>
    <dbReference type="NCBI Taxonomy" id="2182728"/>
    <lineage>
        <taxon>Eukaryota</taxon>
        <taxon>Viridiplantae</taxon>
        <taxon>Streptophyta</taxon>
        <taxon>Embryophyta</taxon>
        <taxon>Tracheophyta</taxon>
        <taxon>Spermatophyta</taxon>
        <taxon>Magnoliopsida</taxon>
        <taxon>eudicotyledons</taxon>
        <taxon>Gunneridae</taxon>
        <taxon>Pentapetalae</taxon>
        <taxon>rosids</taxon>
        <taxon>fabids</taxon>
        <taxon>Malpighiales</taxon>
        <taxon>Salicaceae</taxon>
        <taxon>Saliceae</taxon>
        <taxon>Salix</taxon>
    </lineage>
</organism>
<comment type="caution">
    <text evidence="8">The sequence shown here is derived from an EMBL/GenBank/DDBJ whole genome shotgun (WGS) entry which is preliminary data.</text>
</comment>
<evidence type="ECO:0000256" key="2">
    <source>
        <dbReference type="ARBA" id="ARBA00022723"/>
    </source>
</evidence>
<dbReference type="Proteomes" id="UP000326939">
    <property type="component" value="Chromosome 13"/>
</dbReference>
<evidence type="ECO:0000256" key="6">
    <source>
        <dbReference type="ARBA" id="ARBA00023163"/>
    </source>
</evidence>
<evidence type="ECO:0000256" key="7">
    <source>
        <dbReference type="ARBA" id="ARBA00023242"/>
    </source>
</evidence>
<evidence type="ECO:0000313" key="9">
    <source>
        <dbReference type="Proteomes" id="UP000326939"/>
    </source>
</evidence>
<evidence type="ECO:0000256" key="3">
    <source>
        <dbReference type="ARBA" id="ARBA00022771"/>
    </source>
</evidence>
<accession>A0A5N5KI45</accession>
<keyword evidence="3" id="KW-0863">Zinc-finger</keyword>
<dbReference type="AlphaFoldDB" id="A0A5N5KI45"/>
<dbReference type="PANTHER" id="PTHR46179">
    <property type="entry name" value="ZINC FINGER PROTEIN"/>
    <property type="match status" value="1"/>
</dbReference>
<dbReference type="GO" id="GO:0006357">
    <property type="term" value="P:regulation of transcription by RNA polymerase II"/>
    <property type="evidence" value="ECO:0007669"/>
    <property type="project" value="TreeGrafter"/>
</dbReference>
<keyword evidence="5" id="KW-0805">Transcription regulation</keyword>
<dbReference type="GO" id="GO:0003700">
    <property type="term" value="F:DNA-binding transcription factor activity"/>
    <property type="evidence" value="ECO:0007669"/>
    <property type="project" value="TreeGrafter"/>
</dbReference>
<dbReference type="GO" id="GO:0080084">
    <property type="term" value="F:5S rDNA binding"/>
    <property type="evidence" value="ECO:0007669"/>
    <property type="project" value="TreeGrafter"/>
</dbReference>
<keyword evidence="6" id="KW-0804">Transcription</keyword>
<evidence type="ECO:0000256" key="5">
    <source>
        <dbReference type="ARBA" id="ARBA00023015"/>
    </source>
</evidence>
<keyword evidence="9" id="KW-1185">Reference proteome</keyword>
<dbReference type="InterPro" id="IPR051061">
    <property type="entry name" value="Zinc_finger_trans_reg"/>
</dbReference>
<dbReference type="EMBL" id="VDCV01000013">
    <property type="protein sequence ID" value="KAB5529926.1"/>
    <property type="molecule type" value="Genomic_DNA"/>
</dbReference>
<reference evidence="9" key="1">
    <citation type="journal article" date="2019" name="Gigascience">
        <title>De novo genome assembly of the endangered Acer yangbiense, a plant species with extremely small populations endemic to Yunnan Province, China.</title>
        <authorList>
            <person name="Yang J."/>
            <person name="Wariss H.M."/>
            <person name="Tao L."/>
            <person name="Zhang R."/>
            <person name="Yun Q."/>
            <person name="Hollingsworth P."/>
            <person name="Dao Z."/>
            <person name="Luo G."/>
            <person name="Guo H."/>
            <person name="Ma Y."/>
            <person name="Sun W."/>
        </authorList>
    </citation>
    <scope>NUCLEOTIDE SEQUENCE [LARGE SCALE GENOMIC DNA]</scope>
    <source>
        <strain evidence="9">cv. br00</strain>
    </source>
</reference>
<comment type="subcellular location">
    <subcellularLocation>
        <location evidence="1">Nucleus</location>
    </subcellularLocation>
</comment>
<name>A0A5N5KI45_9ROSI</name>
<sequence length="150" mass="17820">MVMMEDERMEKERTVIFRDIRQYYCDYFPAQEQGRELHEGKLFKCQIEICNREFVYPSNLKRRHVRDLHDEKQYVFREPGCADTNQSCESTRILMFILHAFSDYNPSNAVSLEEAGCLEPGCMKHFSNKECLKPANIKFCHQYTKSISTQ</sequence>